<organism evidence="2 3">
    <name type="scientific">Pristionchus fissidentatus</name>
    <dbReference type="NCBI Taxonomy" id="1538716"/>
    <lineage>
        <taxon>Eukaryota</taxon>
        <taxon>Metazoa</taxon>
        <taxon>Ecdysozoa</taxon>
        <taxon>Nematoda</taxon>
        <taxon>Chromadorea</taxon>
        <taxon>Rhabditida</taxon>
        <taxon>Rhabditina</taxon>
        <taxon>Diplogasteromorpha</taxon>
        <taxon>Diplogasteroidea</taxon>
        <taxon>Neodiplogasteridae</taxon>
        <taxon>Pristionchus</taxon>
    </lineage>
</organism>
<proteinExistence type="predicted"/>
<dbReference type="EMBL" id="BTSY01000003">
    <property type="protein sequence ID" value="GMT18225.1"/>
    <property type="molecule type" value="Genomic_DNA"/>
</dbReference>
<protein>
    <submittedName>
        <fullName evidence="2">Uncharacterized protein</fullName>
    </submittedName>
</protein>
<evidence type="ECO:0000256" key="1">
    <source>
        <dbReference type="SAM" id="MobiDB-lite"/>
    </source>
</evidence>
<evidence type="ECO:0000313" key="3">
    <source>
        <dbReference type="Proteomes" id="UP001432322"/>
    </source>
</evidence>
<evidence type="ECO:0000313" key="2">
    <source>
        <dbReference type="EMBL" id="GMT18225.1"/>
    </source>
</evidence>
<dbReference type="AlphaFoldDB" id="A0AAV5VJW4"/>
<feature type="non-terminal residue" evidence="2">
    <location>
        <position position="1"/>
    </location>
</feature>
<feature type="compositionally biased region" description="Basic and acidic residues" evidence="1">
    <location>
        <begin position="78"/>
        <end position="93"/>
    </location>
</feature>
<dbReference type="Proteomes" id="UP001432322">
    <property type="component" value="Unassembled WGS sequence"/>
</dbReference>
<gene>
    <name evidence="2" type="ORF">PFISCL1PPCAC_9522</name>
</gene>
<comment type="caution">
    <text evidence="2">The sequence shown here is derived from an EMBL/GenBank/DDBJ whole genome shotgun (WGS) entry which is preliminary data.</text>
</comment>
<sequence>YRTSALPLPRQLHHVVQELLALLERRRERRRYKYLLVRHLVKVDGVNERLQGGEGRVQSIGRLILSVRVHNGLLGDGDADRTQESVHSANSDR</sequence>
<accession>A0AAV5VJW4</accession>
<reference evidence="2" key="1">
    <citation type="submission" date="2023-10" db="EMBL/GenBank/DDBJ databases">
        <title>Genome assembly of Pristionchus species.</title>
        <authorList>
            <person name="Yoshida K."/>
            <person name="Sommer R.J."/>
        </authorList>
    </citation>
    <scope>NUCLEOTIDE SEQUENCE</scope>
    <source>
        <strain evidence="2">RS5133</strain>
    </source>
</reference>
<name>A0AAV5VJW4_9BILA</name>
<keyword evidence="3" id="KW-1185">Reference proteome</keyword>
<feature type="region of interest" description="Disordered" evidence="1">
    <location>
        <begin position="74"/>
        <end position="93"/>
    </location>
</feature>